<dbReference type="Gene3D" id="3.90.25.10">
    <property type="entry name" value="UDP-galactose 4-epimerase, domain 1"/>
    <property type="match status" value="1"/>
</dbReference>
<dbReference type="GO" id="GO:0016491">
    <property type="term" value="F:oxidoreductase activity"/>
    <property type="evidence" value="ECO:0007669"/>
    <property type="project" value="UniProtKB-KW"/>
</dbReference>
<dbReference type="Gene3D" id="3.40.50.720">
    <property type="entry name" value="NAD(P)-binding Rossmann-like Domain"/>
    <property type="match status" value="1"/>
</dbReference>
<evidence type="ECO:0000313" key="5">
    <source>
        <dbReference type="EMBL" id="KAJ6439365.1"/>
    </source>
</evidence>
<protein>
    <submittedName>
        <fullName evidence="5">Nmra-like family protein</fullName>
    </submittedName>
</protein>
<evidence type="ECO:0000256" key="2">
    <source>
        <dbReference type="ARBA" id="ARBA00022857"/>
    </source>
</evidence>
<dbReference type="Proteomes" id="UP001163105">
    <property type="component" value="Unassembled WGS sequence"/>
</dbReference>
<dbReference type="InterPro" id="IPR008030">
    <property type="entry name" value="NmrA-like"/>
</dbReference>
<keyword evidence="6" id="KW-1185">Reference proteome</keyword>
<keyword evidence="2" id="KW-0521">NADP</keyword>
<dbReference type="Pfam" id="PF05368">
    <property type="entry name" value="NmrA"/>
    <property type="match status" value="1"/>
</dbReference>
<proteinExistence type="inferred from homology"/>
<dbReference type="InterPro" id="IPR036291">
    <property type="entry name" value="NAD(P)-bd_dom_sf"/>
</dbReference>
<dbReference type="PANTHER" id="PTHR47706">
    <property type="entry name" value="NMRA-LIKE FAMILY PROTEIN"/>
    <property type="match status" value="1"/>
</dbReference>
<keyword evidence="3" id="KW-0560">Oxidoreductase</keyword>
<dbReference type="PANTHER" id="PTHR47706:SF4">
    <property type="entry name" value="NMRA-LIKE DOMAIN-CONTAINING PROTEIN"/>
    <property type="match status" value="1"/>
</dbReference>
<dbReference type="EMBL" id="JAQHRD010000006">
    <property type="protein sequence ID" value="KAJ6439365.1"/>
    <property type="molecule type" value="Genomic_DNA"/>
</dbReference>
<accession>A0AB34FM85</accession>
<name>A0AB34FM85_9HYPO</name>
<evidence type="ECO:0000313" key="6">
    <source>
        <dbReference type="Proteomes" id="UP001163105"/>
    </source>
</evidence>
<comment type="similarity">
    <text evidence="1">Belongs to the NmrA-type oxidoreductase family. Isoflavone reductase subfamily.</text>
</comment>
<dbReference type="AlphaFoldDB" id="A0AB34FM85"/>
<organism evidence="5 6">
    <name type="scientific">Purpureocillium lavendulum</name>
    <dbReference type="NCBI Taxonomy" id="1247861"/>
    <lineage>
        <taxon>Eukaryota</taxon>
        <taxon>Fungi</taxon>
        <taxon>Dikarya</taxon>
        <taxon>Ascomycota</taxon>
        <taxon>Pezizomycotina</taxon>
        <taxon>Sordariomycetes</taxon>
        <taxon>Hypocreomycetidae</taxon>
        <taxon>Hypocreales</taxon>
        <taxon>Ophiocordycipitaceae</taxon>
        <taxon>Purpureocillium</taxon>
    </lineage>
</organism>
<evidence type="ECO:0000259" key="4">
    <source>
        <dbReference type="Pfam" id="PF05368"/>
    </source>
</evidence>
<feature type="domain" description="NmrA-like" evidence="4">
    <location>
        <begin position="3"/>
        <end position="240"/>
    </location>
</feature>
<dbReference type="InterPro" id="IPR051609">
    <property type="entry name" value="NmrA/Isoflavone_reductase-like"/>
</dbReference>
<evidence type="ECO:0000256" key="1">
    <source>
        <dbReference type="ARBA" id="ARBA00005725"/>
    </source>
</evidence>
<gene>
    <name evidence="5" type="ORF">O9K51_07250</name>
</gene>
<dbReference type="SUPFAM" id="SSF51735">
    <property type="entry name" value="NAD(P)-binding Rossmann-fold domains"/>
    <property type="match status" value="1"/>
</dbReference>
<reference evidence="5" key="1">
    <citation type="submission" date="2023-01" db="EMBL/GenBank/DDBJ databases">
        <title>The growth and conidiation of Purpureocillium lavendulum are regulated by nitrogen source and histone H3K14 acetylation.</title>
        <authorList>
            <person name="Tang P."/>
            <person name="Han J."/>
            <person name="Zhang C."/>
            <person name="Tang P."/>
            <person name="Qi F."/>
            <person name="Zhang K."/>
            <person name="Liang L."/>
        </authorList>
    </citation>
    <scope>NUCLEOTIDE SEQUENCE</scope>
    <source>
        <strain evidence="5">YMF1.00683</strain>
    </source>
</reference>
<comment type="caution">
    <text evidence="5">The sequence shown here is derived from an EMBL/GenBank/DDBJ whole genome shotgun (WGS) entry which is preliminary data.</text>
</comment>
<evidence type="ECO:0000256" key="3">
    <source>
        <dbReference type="ARBA" id="ARBA00023002"/>
    </source>
</evidence>
<sequence>MVTVAVAGGTGSIGSAIVAALAATKKHKVFILSRKEPENLDEGVSALLVDYEKLDATADVLSKHNVDTIISCLSLNSEEGHNAQMNLIRAAEKSSTVQRFAPSEYGIDYLKAPPQLPGSEYKIAAVEHLQKSRLAYTRFLTGVFMDYFGTSEAPTTLRMVYLVLDHLNKKAVIPGDGNTPVALTHSTDVGMFVAASLDLTEWDEASVMIGDRLTLNELTKHAEEVFGEQYEVVHESVERLQSGDIAELPSNVPLYNFVPKEMVQAIRTGAGLGMAQGLVDLTLDEKSLNRRFPELTPMTAKEFFSKYRK</sequence>